<keyword evidence="3" id="KW-0677">Repeat</keyword>
<dbReference type="GO" id="GO:0008270">
    <property type="term" value="F:zinc ion binding"/>
    <property type="evidence" value="ECO:0007669"/>
    <property type="project" value="UniProtKB-KW"/>
</dbReference>
<protein>
    <recommendedName>
        <fullName evidence="8">C2H2-type domain-containing protein</fullName>
    </recommendedName>
</protein>
<evidence type="ECO:0000256" key="1">
    <source>
        <dbReference type="ARBA" id="ARBA00004123"/>
    </source>
</evidence>
<sequence length="486" mass="55043">MRKNVTCAQTGKALEGLLLVSGSGGAVFECEDCGRHYTYLRSLKRHQKYECGKLPRFHCTLCSHKTKLKENLVRHLTSVHRVPPLGPYVCQTCGYRAKKNSNSTSERFYCFDCGKYYKYRKGLSCHRRYECGKDPQFVCSSPIATKCLRAYQEWVLPGLLSIGKLHTKTELTGALTAGSATNTNRAWSTTNATSAVAKSPVVECTRYVQVMRVLSSEGKVGTTGVKTSSTAELISLILLPSTFHFFTFLESLRSIGVEAIGFLINGSKRRRETIMTKASKSYSSHLTMCIEKEVWSGDRRRRRDCASGVAEYKCPSCPYKSRYKYNIARHVNGLHSLNPVTHLSGSCYTLIGQADRKRKNCAGGVAEYKCPSCPYKSRYKHNIARHVNGVHLLNPVIYLVWLGEKFNCTECGKQYSYKRGLDYHRRHECGGKEPRFQCPYRTCSYRSHFKKDIPRHVNGVHLTDPVVHRLKDIWFNSTRSKSLVSP</sequence>
<keyword evidence="5" id="KW-0862">Zinc</keyword>
<dbReference type="SMART" id="SM00355">
    <property type="entry name" value="ZnF_C2H2"/>
    <property type="match status" value="6"/>
</dbReference>
<evidence type="ECO:0000259" key="8">
    <source>
        <dbReference type="PROSITE" id="PS50157"/>
    </source>
</evidence>
<feature type="domain" description="C2H2-type" evidence="8">
    <location>
        <begin position="108"/>
        <end position="135"/>
    </location>
</feature>
<dbReference type="InterPro" id="IPR013087">
    <property type="entry name" value="Znf_C2H2_type"/>
</dbReference>
<keyword evidence="4 7" id="KW-0863">Zinc-finger</keyword>
<feature type="domain" description="C2H2-type" evidence="8">
    <location>
        <begin position="406"/>
        <end position="434"/>
    </location>
</feature>
<organism evidence="9 10">
    <name type="scientific">Ranatra chinensis</name>
    <dbReference type="NCBI Taxonomy" id="642074"/>
    <lineage>
        <taxon>Eukaryota</taxon>
        <taxon>Metazoa</taxon>
        <taxon>Ecdysozoa</taxon>
        <taxon>Arthropoda</taxon>
        <taxon>Hexapoda</taxon>
        <taxon>Insecta</taxon>
        <taxon>Pterygota</taxon>
        <taxon>Neoptera</taxon>
        <taxon>Paraneoptera</taxon>
        <taxon>Hemiptera</taxon>
        <taxon>Heteroptera</taxon>
        <taxon>Panheteroptera</taxon>
        <taxon>Nepomorpha</taxon>
        <taxon>Nepidae</taxon>
        <taxon>Ranatrinae</taxon>
        <taxon>Ranatra</taxon>
    </lineage>
</organism>
<dbReference type="AlphaFoldDB" id="A0ABD0YED8"/>
<dbReference type="InterPro" id="IPR036236">
    <property type="entry name" value="Znf_C2H2_sf"/>
</dbReference>
<evidence type="ECO:0000256" key="3">
    <source>
        <dbReference type="ARBA" id="ARBA00022737"/>
    </source>
</evidence>
<proteinExistence type="predicted"/>
<evidence type="ECO:0000256" key="4">
    <source>
        <dbReference type="ARBA" id="ARBA00022771"/>
    </source>
</evidence>
<name>A0ABD0YED8_9HEMI</name>
<keyword evidence="6" id="KW-0539">Nucleus</keyword>
<feature type="domain" description="C2H2-type" evidence="8">
    <location>
        <begin position="28"/>
        <end position="55"/>
    </location>
</feature>
<evidence type="ECO:0000313" key="10">
    <source>
        <dbReference type="Proteomes" id="UP001558652"/>
    </source>
</evidence>
<evidence type="ECO:0000256" key="6">
    <source>
        <dbReference type="ARBA" id="ARBA00023242"/>
    </source>
</evidence>
<dbReference type="EMBL" id="JBFDAA010000009">
    <property type="protein sequence ID" value="KAL1129444.1"/>
    <property type="molecule type" value="Genomic_DNA"/>
</dbReference>
<dbReference type="Gene3D" id="3.30.160.60">
    <property type="entry name" value="Classic Zinc Finger"/>
    <property type="match status" value="3"/>
</dbReference>
<dbReference type="PANTHER" id="PTHR24376">
    <property type="entry name" value="ZINC FINGER PROTEIN"/>
    <property type="match status" value="1"/>
</dbReference>
<gene>
    <name evidence="9" type="ORF">AAG570_013970</name>
</gene>
<evidence type="ECO:0000256" key="2">
    <source>
        <dbReference type="ARBA" id="ARBA00022723"/>
    </source>
</evidence>
<evidence type="ECO:0000256" key="7">
    <source>
        <dbReference type="PROSITE-ProRule" id="PRU00042"/>
    </source>
</evidence>
<accession>A0ABD0YED8</accession>
<keyword evidence="10" id="KW-1185">Reference proteome</keyword>
<dbReference type="Pfam" id="PF00096">
    <property type="entry name" value="zf-C2H2"/>
    <property type="match status" value="1"/>
</dbReference>
<dbReference type="PROSITE" id="PS50157">
    <property type="entry name" value="ZINC_FINGER_C2H2_2"/>
    <property type="match status" value="3"/>
</dbReference>
<reference evidence="9 10" key="1">
    <citation type="submission" date="2024-07" db="EMBL/GenBank/DDBJ databases">
        <title>Chromosome-level genome assembly of the water stick insect Ranatra chinensis (Heteroptera: Nepidae).</title>
        <authorList>
            <person name="Liu X."/>
        </authorList>
    </citation>
    <scope>NUCLEOTIDE SEQUENCE [LARGE SCALE GENOMIC DNA]</scope>
    <source>
        <strain evidence="9">Cailab_2021Rc</strain>
        <tissue evidence="9">Muscle</tissue>
    </source>
</reference>
<comment type="subcellular location">
    <subcellularLocation>
        <location evidence="1">Nucleus</location>
    </subcellularLocation>
</comment>
<evidence type="ECO:0000256" key="5">
    <source>
        <dbReference type="ARBA" id="ARBA00022833"/>
    </source>
</evidence>
<comment type="caution">
    <text evidence="9">The sequence shown here is derived from an EMBL/GenBank/DDBJ whole genome shotgun (WGS) entry which is preliminary data.</text>
</comment>
<dbReference type="Proteomes" id="UP001558652">
    <property type="component" value="Unassembled WGS sequence"/>
</dbReference>
<dbReference type="GO" id="GO:0005634">
    <property type="term" value="C:nucleus"/>
    <property type="evidence" value="ECO:0007669"/>
    <property type="project" value="UniProtKB-SubCell"/>
</dbReference>
<keyword evidence="2" id="KW-0479">Metal-binding</keyword>
<dbReference type="SUPFAM" id="SSF57667">
    <property type="entry name" value="beta-beta-alpha zinc fingers"/>
    <property type="match status" value="1"/>
</dbReference>
<evidence type="ECO:0000313" key="9">
    <source>
        <dbReference type="EMBL" id="KAL1129444.1"/>
    </source>
</evidence>
<dbReference type="PANTHER" id="PTHR24376:SF235">
    <property type="entry name" value="C2H2-TYPE DOMAIN-CONTAINING PROTEIN"/>
    <property type="match status" value="1"/>
</dbReference>